<dbReference type="AlphaFoldDB" id="A0A096PA65"/>
<feature type="coiled-coil region" evidence="1">
    <location>
        <begin position="334"/>
        <end position="369"/>
    </location>
</feature>
<dbReference type="KEGG" id="ota:OT_ostta20g00670"/>
<feature type="region of interest" description="Disordered" evidence="2">
    <location>
        <begin position="47"/>
        <end position="140"/>
    </location>
</feature>
<keyword evidence="1" id="KW-0175">Coiled coil</keyword>
<organism evidence="3 4">
    <name type="scientific">Ostreococcus tauri</name>
    <name type="common">Marine green alga</name>
    <dbReference type="NCBI Taxonomy" id="70448"/>
    <lineage>
        <taxon>Eukaryota</taxon>
        <taxon>Viridiplantae</taxon>
        <taxon>Chlorophyta</taxon>
        <taxon>Mamiellophyceae</taxon>
        <taxon>Mamiellales</taxon>
        <taxon>Bathycoccaceae</taxon>
        <taxon>Ostreococcus</taxon>
    </lineage>
</organism>
<dbReference type="Proteomes" id="UP000009170">
    <property type="component" value="Unassembled WGS sequence"/>
</dbReference>
<dbReference type="InParanoid" id="A0A096PA65"/>
<evidence type="ECO:0000313" key="4">
    <source>
        <dbReference type="Proteomes" id="UP000009170"/>
    </source>
</evidence>
<comment type="caution">
    <text evidence="3">The sequence shown here is derived from an EMBL/GenBank/DDBJ whole genome shotgun (WGS) entry which is preliminary data.</text>
</comment>
<reference evidence="3 4" key="2">
    <citation type="journal article" date="2014" name="BMC Genomics">
        <title>An improved genome of the model marine alga Ostreococcus tauri unfolds by assessing Illumina de novo assemblies.</title>
        <authorList>
            <person name="Blanc-Mathieu R."/>
            <person name="Verhelst B."/>
            <person name="Derelle E."/>
            <person name="Rombauts S."/>
            <person name="Bouget F.Y."/>
            <person name="Carre I."/>
            <person name="Chateau A."/>
            <person name="Eyre-Walker A."/>
            <person name="Grimsley N."/>
            <person name="Moreau H."/>
            <person name="Piegu B."/>
            <person name="Rivals E."/>
            <person name="Schackwitz W."/>
            <person name="Van de Peer Y."/>
            <person name="Piganeau G."/>
        </authorList>
    </citation>
    <scope>NUCLEOTIDE SEQUENCE [LARGE SCALE GENOMIC DNA]</scope>
    <source>
        <strain evidence="4">OTTH 0595 / CCAP 157/2 / RCC745</strain>
    </source>
</reference>
<dbReference type="OrthoDB" id="1908944at2759"/>
<evidence type="ECO:0000313" key="3">
    <source>
        <dbReference type="EMBL" id="CEG00866.1"/>
    </source>
</evidence>
<feature type="region of interest" description="Disordered" evidence="2">
    <location>
        <begin position="370"/>
        <end position="466"/>
    </location>
</feature>
<proteinExistence type="predicted"/>
<keyword evidence="4" id="KW-1185">Reference proteome</keyword>
<evidence type="ECO:0000256" key="2">
    <source>
        <dbReference type="SAM" id="MobiDB-lite"/>
    </source>
</evidence>
<feature type="region of interest" description="Disordered" evidence="2">
    <location>
        <begin position="240"/>
        <end position="260"/>
    </location>
</feature>
<feature type="compositionally biased region" description="Basic and acidic residues" evidence="2">
    <location>
        <begin position="370"/>
        <end position="387"/>
    </location>
</feature>
<gene>
    <name evidence="3" type="ORF">OT_ostta20g00670</name>
</gene>
<feature type="compositionally biased region" description="Low complexity" evidence="2">
    <location>
        <begin position="67"/>
        <end position="82"/>
    </location>
</feature>
<protein>
    <submittedName>
        <fullName evidence="3">Unnamed product</fullName>
    </submittedName>
</protein>
<feature type="compositionally biased region" description="Basic and acidic residues" evidence="2">
    <location>
        <begin position="110"/>
        <end position="131"/>
    </location>
</feature>
<sequence length="466" mass="50941">MSRAGTIRVGRAHQADVPAGTDASVRRGAPNARERYFLGARAFPVGTKGVGTRVGTRPSPWRRDARAAANAAANAGALERANGGTGTSADTSRAVEDGHRNDDADDGDDATEKNAGERADGDDVNDGDARSAKRKPLFSDEEIARSRRALEDGLRAAGVDESSGMLGLRTIGAANARENWDDDEIATFSRHATAYADDLIRLKSKLPKKTMRDVVSYYYNVWQIGVENFGRVDIEGAEAPAPRERRRGPAPKYTSAQIQREKDQRRIHNFLEYIRAVAMNPKRAMLNVHRAPTTARVFDHMMARFRAGTHPSPGDTEGILSDLEKRKTASLFTKEELEAQAKAKAEAKAEAARAKARAYKAMLKAQRKAAREAAKTEEGGGKTKSDDGAEADDDERAAAKGKRKKDDEPPKKKAKKTNIVLHKTPKTPKTAEMETKRVTPTGTTKVVKSMKQKKVNSPNEEKRFVL</sequence>
<name>A0A096PA65_OSTTA</name>
<dbReference type="EMBL" id="CAID01000020">
    <property type="protein sequence ID" value="CEG00866.1"/>
    <property type="molecule type" value="Genomic_DNA"/>
</dbReference>
<dbReference type="RefSeq" id="XP_022840633.1">
    <property type="nucleotide sequence ID" value="XM_022985124.1"/>
</dbReference>
<feature type="compositionally biased region" description="Basic and acidic residues" evidence="2">
    <location>
        <begin position="93"/>
        <end position="102"/>
    </location>
</feature>
<dbReference type="GeneID" id="9838583"/>
<reference evidence="4" key="1">
    <citation type="journal article" date="2006" name="Proc. Natl. Acad. Sci. U.S.A.">
        <title>Genome analysis of the smallest free-living eukaryote Ostreococcus tauri unveils many unique features.</title>
        <authorList>
            <person name="Derelle E."/>
            <person name="Ferraz C."/>
            <person name="Rombauts S."/>
            <person name="Rouze P."/>
            <person name="Worden A.Z."/>
            <person name="Robbens S."/>
            <person name="Partensky F."/>
            <person name="Degroeve S."/>
            <person name="Echeynie S."/>
            <person name="Cooke R."/>
            <person name="Saeys Y."/>
            <person name="Wuyts J."/>
            <person name="Jabbari K."/>
            <person name="Bowler C."/>
            <person name="Panaud O."/>
            <person name="Piegu B."/>
            <person name="Ball S.G."/>
            <person name="Ral J.-P."/>
            <person name="Bouget F.-Y."/>
            <person name="Piganeau G."/>
            <person name="De Baets B."/>
            <person name="Picard A."/>
            <person name="Delseny M."/>
            <person name="Demaille J."/>
            <person name="Van de Peer Y."/>
            <person name="Moreau H."/>
        </authorList>
    </citation>
    <scope>NUCLEOTIDE SEQUENCE [LARGE SCALE GENOMIC DNA]</scope>
    <source>
        <strain evidence="4">OTTH 0595 / CCAP 157/2 / RCC745</strain>
    </source>
</reference>
<accession>A0A096PA65</accession>
<evidence type="ECO:0000256" key="1">
    <source>
        <dbReference type="SAM" id="Coils"/>
    </source>
</evidence>
<feature type="compositionally biased region" description="Low complexity" evidence="2">
    <location>
        <begin position="47"/>
        <end position="57"/>
    </location>
</feature>
<dbReference type="Gene3D" id="1.10.10.60">
    <property type="entry name" value="Homeodomain-like"/>
    <property type="match status" value="1"/>
</dbReference>
<feature type="region of interest" description="Disordered" evidence="2">
    <location>
        <begin position="1"/>
        <end position="30"/>
    </location>
</feature>